<dbReference type="EMBL" id="BROD01000002">
    <property type="protein sequence ID" value="GKX68961.1"/>
    <property type="molecule type" value="Genomic_DNA"/>
</dbReference>
<evidence type="ECO:0000313" key="2">
    <source>
        <dbReference type="Proteomes" id="UP001058074"/>
    </source>
</evidence>
<comment type="caution">
    <text evidence="1">The sequence shown here is derived from an EMBL/GenBank/DDBJ whole genome shotgun (WGS) entry which is preliminary data.</text>
</comment>
<proteinExistence type="predicted"/>
<dbReference type="Proteomes" id="UP001058074">
    <property type="component" value="Unassembled WGS sequence"/>
</dbReference>
<protein>
    <submittedName>
        <fullName evidence="1">Uncharacterized protein</fullName>
    </submittedName>
</protein>
<keyword evidence="2" id="KW-1185">Reference proteome</keyword>
<name>A0ACB5RIQ2_9CLOT</name>
<sequence>MDIIYKNELEDFINFQIFQISGSKGRIRDPIKRRGPIRRYGFAIIPLLIFIYSFKNTFIMKNSFDRRVALYNTLLFALLTVIIIFFYPKIYYWSLKKKISYLYNSDDKIYLEINTDGIIDHKEKGFCKMLWQAVNKVELTSKYLHIFISNSSVYIIPLSAIEKPDELEELLTNVSKDKDINFKKYAN</sequence>
<evidence type="ECO:0000313" key="1">
    <source>
        <dbReference type="EMBL" id="GKX68961.1"/>
    </source>
</evidence>
<gene>
    <name evidence="1" type="ORF">rsdtw13_42190</name>
</gene>
<organism evidence="1 2">
    <name type="scientific">Inconstantimicrobium mannanitabidum</name>
    <dbReference type="NCBI Taxonomy" id="1604901"/>
    <lineage>
        <taxon>Bacteria</taxon>
        <taxon>Bacillati</taxon>
        <taxon>Bacillota</taxon>
        <taxon>Clostridia</taxon>
        <taxon>Eubacteriales</taxon>
        <taxon>Clostridiaceae</taxon>
        <taxon>Inconstantimicrobium</taxon>
    </lineage>
</organism>
<accession>A0ACB5RIQ2</accession>
<reference evidence="1" key="1">
    <citation type="journal article" date="2025" name="Int. J. Syst. Evol. Microbiol.">
        <title>Inconstantimicrobium mannanitabidum sp. nov., a novel member of the family Clostridiaceae isolated from anoxic soil under the treatment of reductive soil disinfestation.</title>
        <authorList>
            <person name="Ueki A."/>
            <person name="Tonouchi A."/>
            <person name="Honma S."/>
            <person name="Kaku N."/>
            <person name="Ueki K."/>
        </authorList>
    </citation>
    <scope>NUCLEOTIDE SEQUENCE</scope>
    <source>
        <strain evidence="1">TW13</strain>
    </source>
</reference>